<dbReference type="SUPFAM" id="SSF54593">
    <property type="entry name" value="Glyoxalase/Bleomycin resistance protein/Dihydroxybiphenyl dioxygenase"/>
    <property type="match status" value="1"/>
</dbReference>
<proteinExistence type="predicted"/>
<dbReference type="RefSeq" id="WP_237381777.1">
    <property type="nucleotide sequence ID" value="NZ_CP071793.1"/>
</dbReference>
<keyword evidence="3" id="KW-1185">Reference proteome</keyword>
<dbReference type="Proteomes" id="UP000663929">
    <property type="component" value="Chromosome"/>
</dbReference>
<sequence length="146" mass="16282">MSLPPFHLAFPVTDLDATLHFYRDILGCAVGRRATRWIDFDLFGHQITAHLREAGSDESHNPVDGKSIPVPHFGAVLPWEQFHAFADRLAHLDVPFIHEPQVRFAGQVGEQATLFVRDPNGNALEFKSFRDPAQMFAVDGSPEPPA</sequence>
<protein>
    <submittedName>
        <fullName evidence="2">VOC family protein</fullName>
    </submittedName>
</protein>
<dbReference type="Gene3D" id="3.10.180.10">
    <property type="entry name" value="2,3-Dihydroxybiphenyl 1,2-Dioxygenase, domain 1"/>
    <property type="match status" value="1"/>
</dbReference>
<dbReference type="InterPro" id="IPR029068">
    <property type="entry name" value="Glyas_Bleomycin-R_OHBP_Dase"/>
</dbReference>
<dbReference type="AlphaFoldDB" id="A0A8A4TRM1"/>
<reference evidence="2" key="1">
    <citation type="submission" date="2021-03" db="EMBL/GenBank/DDBJ databases">
        <title>Acanthopleuribacteraceae sp. M133.</title>
        <authorList>
            <person name="Wang G."/>
        </authorList>
    </citation>
    <scope>NUCLEOTIDE SEQUENCE</scope>
    <source>
        <strain evidence="2">M133</strain>
    </source>
</reference>
<feature type="domain" description="VOC" evidence="1">
    <location>
        <begin position="4"/>
        <end position="129"/>
    </location>
</feature>
<evidence type="ECO:0000313" key="3">
    <source>
        <dbReference type="Proteomes" id="UP000663929"/>
    </source>
</evidence>
<dbReference type="PANTHER" id="PTHR39434:SF1">
    <property type="entry name" value="VOC DOMAIN-CONTAINING PROTEIN"/>
    <property type="match status" value="1"/>
</dbReference>
<name>A0A8A4TRM1_SULCO</name>
<dbReference type="PROSITE" id="PS51819">
    <property type="entry name" value="VOC"/>
    <property type="match status" value="1"/>
</dbReference>
<gene>
    <name evidence="2" type="ORF">J3U87_04205</name>
</gene>
<dbReference type="EMBL" id="CP071793">
    <property type="protein sequence ID" value="QTD51651.1"/>
    <property type="molecule type" value="Genomic_DNA"/>
</dbReference>
<evidence type="ECO:0000313" key="2">
    <source>
        <dbReference type="EMBL" id="QTD51651.1"/>
    </source>
</evidence>
<evidence type="ECO:0000259" key="1">
    <source>
        <dbReference type="PROSITE" id="PS51819"/>
    </source>
</evidence>
<dbReference type="KEGG" id="scor:J3U87_04205"/>
<dbReference type="InterPro" id="IPR004360">
    <property type="entry name" value="Glyas_Fos-R_dOase_dom"/>
</dbReference>
<organism evidence="2 3">
    <name type="scientific">Sulfidibacter corallicola</name>
    <dbReference type="NCBI Taxonomy" id="2818388"/>
    <lineage>
        <taxon>Bacteria</taxon>
        <taxon>Pseudomonadati</taxon>
        <taxon>Acidobacteriota</taxon>
        <taxon>Holophagae</taxon>
        <taxon>Acanthopleuribacterales</taxon>
        <taxon>Acanthopleuribacteraceae</taxon>
        <taxon>Sulfidibacter</taxon>
    </lineage>
</organism>
<dbReference type="InterPro" id="IPR037523">
    <property type="entry name" value="VOC_core"/>
</dbReference>
<accession>A0A8A4TRM1</accession>
<dbReference type="Pfam" id="PF00903">
    <property type="entry name" value="Glyoxalase"/>
    <property type="match status" value="1"/>
</dbReference>
<dbReference type="PANTHER" id="PTHR39434">
    <property type="match status" value="1"/>
</dbReference>